<dbReference type="GO" id="GO:0006281">
    <property type="term" value="P:DNA repair"/>
    <property type="evidence" value="ECO:0007669"/>
    <property type="project" value="UniProtKB-KW"/>
</dbReference>
<dbReference type="Pfam" id="PF00293">
    <property type="entry name" value="NUDIX"/>
    <property type="match status" value="1"/>
</dbReference>
<reference evidence="13 14" key="1">
    <citation type="submission" date="2019-07" db="EMBL/GenBank/DDBJ databases">
        <authorList>
            <person name="Li J."/>
        </authorList>
    </citation>
    <scope>NUCLEOTIDE SEQUENCE [LARGE SCALE GENOMIC DNA]</scope>
    <source>
        <strain evidence="13 14">TKL69</strain>
    </source>
</reference>
<dbReference type="PANTHER" id="PTHR47707">
    <property type="entry name" value="8-OXO-DGTP DIPHOSPHATASE"/>
    <property type="match status" value="1"/>
</dbReference>
<dbReference type="PROSITE" id="PS51462">
    <property type="entry name" value="NUDIX"/>
    <property type="match status" value="1"/>
</dbReference>
<comment type="cofactor">
    <cofactor evidence="1">
        <name>Mg(2+)</name>
        <dbReference type="ChEBI" id="CHEBI:18420"/>
    </cofactor>
</comment>
<dbReference type="GO" id="GO:0044716">
    <property type="term" value="F:8-oxo-GDP phosphatase activity"/>
    <property type="evidence" value="ECO:0007669"/>
    <property type="project" value="TreeGrafter"/>
</dbReference>
<dbReference type="AlphaFoldDB" id="A0A516KH80"/>
<dbReference type="PROSITE" id="PS00893">
    <property type="entry name" value="NUDIX_BOX"/>
    <property type="match status" value="1"/>
</dbReference>
<dbReference type="EC" id="3.6.1.55" evidence="11"/>
<dbReference type="SUPFAM" id="SSF55811">
    <property type="entry name" value="Nudix"/>
    <property type="match status" value="1"/>
</dbReference>
<dbReference type="GO" id="GO:0046872">
    <property type="term" value="F:metal ion binding"/>
    <property type="evidence" value="ECO:0007669"/>
    <property type="project" value="UniProtKB-KW"/>
</dbReference>
<evidence type="ECO:0000313" key="14">
    <source>
        <dbReference type="Proteomes" id="UP000315215"/>
    </source>
</evidence>
<dbReference type="GO" id="GO:0008413">
    <property type="term" value="F:8-oxo-7,8-dihydroguanosine triphosphate pyrophosphatase activity"/>
    <property type="evidence" value="ECO:0007669"/>
    <property type="project" value="TreeGrafter"/>
</dbReference>
<evidence type="ECO:0000256" key="3">
    <source>
        <dbReference type="ARBA" id="ARBA00022457"/>
    </source>
</evidence>
<dbReference type="GO" id="GO:0044715">
    <property type="term" value="F:8-oxo-dGDP phosphatase activity"/>
    <property type="evidence" value="ECO:0007669"/>
    <property type="project" value="TreeGrafter"/>
</dbReference>
<dbReference type="InterPro" id="IPR015797">
    <property type="entry name" value="NUDIX_hydrolase-like_dom_sf"/>
</dbReference>
<dbReference type="InterPro" id="IPR020084">
    <property type="entry name" value="NUDIX_hydrolase_CS"/>
</dbReference>
<keyword evidence="14" id="KW-1185">Reference proteome</keyword>
<dbReference type="OrthoDB" id="9786032at2"/>
<keyword evidence="4" id="KW-0235">DNA replication</keyword>
<sequence length="160" mass="19018">MEKWDVYDKNRKFLHRTHERGVPIKDGDYHIVAHAWIRNNQKQLLLTKRHPNKPFGDLWEYPGGSIMIGESSLQGVLREIKEEIGVNLDPNNATLLKTERRDQYHDFNDIWLFDQEVDLSETSLQPEEVMDIKWVSKDELNEMEEENLLVPLVYIKELFD</sequence>
<evidence type="ECO:0000256" key="7">
    <source>
        <dbReference type="ARBA" id="ARBA00022801"/>
    </source>
</evidence>
<evidence type="ECO:0000256" key="2">
    <source>
        <dbReference type="ARBA" id="ARBA00005582"/>
    </source>
</evidence>
<evidence type="ECO:0000256" key="1">
    <source>
        <dbReference type="ARBA" id="ARBA00001946"/>
    </source>
</evidence>
<dbReference type="Gene3D" id="3.90.79.10">
    <property type="entry name" value="Nucleoside Triphosphate Pyrophosphohydrolase"/>
    <property type="match status" value="1"/>
</dbReference>
<evidence type="ECO:0000313" key="13">
    <source>
        <dbReference type="EMBL" id="QDP40761.1"/>
    </source>
</evidence>
<name>A0A516KH80_9BACI</name>
<dbReference type="Proteomes" id="UP000315215">
    <property type="component" value="Chromosome"/>
</dbReference>
<dbReference type="EMBL" id="CP041666">
    <property type="protein sequence ID" value="QDP40761.1"/>
    <property type="molecule type" value="Genomic_DNA"/>
</dbReference>
<comment type="catalytic activity">
    <reaction evidence="10">
        <text>8-oxo-dGTP + H2O = 8-oxo-dGMP + diphosphate + H(+)</text>
        <dbReference type="Rhea" id="RHEA:31575"/>
        <dbReference type="ChEBI" id="CHEBI:15377"/>
        <dbReference type="ChEBI" id="CHEBI:15378"/>
        <dbReference type="ChEBI" id="CHEBI:33019"/>
        <dbReference type="ChEBI" id="CHEBI:63224"/>
        <dbReference type="ChEBI" id="CHEBI:77896"/>
        <dbReference type="EC" id="3.6.1.55"/>
    </reaction>
</comment>
<keyword evidence="3" id="KW-0515">Mutator protein</keyword>
<evidence type="ECO:0000259" key="12">
    <source>
        <dbReference type="PROSITE" id="PS51462"/>
    </source>
</evidence>
<evidence type="ECO:0000256" key="8">
    <source>
        <dbReference type="ARBA" id="ARBA00022842"/>
    </source>
</evidence>
<dbReference type="InterPro" id="IPR047127">
    <property type="entry name" value="MutT-like"/>
</dbReference>
<protein>
    <recommendedName>
        <fullName evidence="11">8-oxo-dGTP diphosphatase</fullName>
        <ecNumber evidence="11">3.6.1.55</ecNumber>
    </recommendedName>
</protein>
<dbReference type="KEGG" id="aqt:FN924_11535"/>
<organism evidence="13 14">
    <name type="scientific">Radiobacillus deserti</name>
    <dbReference type="NCBI Taxonomy" id="2594883"/>
    <lineage>
        <taxon>Bacteria</taxon>
        <taxon>Bacillati</taxon>
        <taxon>Bacillota</taxon>
        <taxon>Bacilli</taxon>
        <taxon>Bacillales</taxon>
        <taxon>Bacillaceae</taxon>
        <taxon>Radiobacillus</taxon>
    </lineage>
</organism>
<dbReference type="PANTHER" id="PTHR47707:SF1">
    <property type="entry name" value="NUDIX HYDROLASE FAMILY PROTEIN"/>
    <property type="match status" value="1"/>
</dbReference>
<gene>
    <name evidence="13" type="ORF">FN924_11535</name>
</gene>
<accession>A0A516KH80</accession>
<comment type="similarity">
    <text evidence="2">Belongs to the Nudix hydrolase family.</text>
</comment>
<evidence type="ECO:0000256" key="5">
    <source>
        <dbReference type="ARBA" id="ARBA00022723"/>
    </source>
</evidence>
<keyword evidence="6" id="KW-0227">DNA damage</keyword>
<keyword evidence="8" id="KW-0460">Magnesium</keyword>
<dbReference type="CDD" id="cd04693">
    <property type="entry name" value="NUDIX_Hydrolase"/>
    <property type="match status" value="1"/>
</dbReference>
<dbReference type="GO" id="GO:0035539">
    <property type="term" value="F:8-oxo-7,8-dihydrodeoxyguanosine triphosphate pyrophosphatase activity"/>
    <property type="evidence" value="ECO:0007669"/>
    <property type="project" value="UniProtKB-EC"/>
</dbReference>
<evidence type="ECO:0000256" key="11">
    <source>
        <dbReference type="ARBA" id="ARBA00038905"/>
    </source>
</evidence>
<evidence type="ECO:0000256" key="4">
    <source>
        <dbReference type="ARBA" id="ARBA00022705"/>
    </source>
</evidence>
<dbReference type="RefSeq" id="WP_143894627.1">
    <property type="nucleotide sequence ID" value="NZ_CP041666.1"/>
</dbReference>
<dbReference type="InterPro" id="IPR000086">
    <property type="entry name" value="NUDIX_hydrolase_dom"/>
</dbReference>
<dbReference type="GO" id="GO:0006260">
    <property type="term" value="P:DNA replication"/>
    <property type="evidence" value="ECO:0007669"/>
    <property type="project" value="UniProtKB-KW"/>
</dbReference>
<keyword evidence="5" id="KW-0479">Metal-binding</keyword>
<evidence type="ECO:0000256" key="10">
    <source>
        <dbReference type="ARBA" id="ARBA00035861"/>
    </source>
</evidence>
<keyword evidence="7" id="KW-0378">Hydrolase</keyword>
<keyword evidence="9" id="KW-0234">DNA repair</keyword>
<proteinExistence type="inferred from homology"/>
<feature type="domain" description="Nudix hydrolase" evidence="12">
    <location>
        <begin position="28"/>
        <end position="157"/>
    </location>
</feature>
<evidence type="ECO:0000256" key="6">
    <source>
        <dbReference type="ARBA" id="ARBA00022763"/>
    </source>
</evidence>
<evidence type="ECO:0000256" key="9">
    <source>
        <dbReference type="ARBA" id="ARBA00023204"/>
    </source>
</evidence>